<name>A0ABP4GBU1_9MICO</name>
<organism evidence="2 3">
    <name type="scientific">Rhodoglobus aureus</name>
    <dbReference type="NCBI Taxonomy" id="191497"/>
    <lineage>
        <taxon>Bacteria</taxon>
        <taxon>Bacillati</taxon>
        <taxon>Actinomycetota</taxon>
        <taxon>Actinomycetes</taxon>
        <taxon>Micrococcales</taxon>
        <taxon>Microbacteriaceae</taxon>
        <taxon>Rhodoglobus</taxon>
    </lineage>
</organism>
<gene>
    <name evidence="2" type="ORF">GCM10009655_14980</name>
</gene>
<accession>A0ABP4GBU1</accession>
<dbReference type="EMBL" id="BAAAKW010000028">
    <property type="protein sequence ID" value="GAA1216689.1"/>
    <property type="molecule type" value="Genomic_DNA"/>
</dbReference>
<keyword evidence="1" id="KW-1133">Transmembrane helix</keyword>
<evidence type="ECO:0000313" key="2">
    <source>
        <dbReference type="EMBL" id="GAA1216689.1"/>
    </source>
</evidence>
<keyword evidence="1" id="KW-0472">Membrane</keyword>
<sequence length="39" mass="3984">MIVPGRGRKGTPMLVIVALVANTVVVLASAGWLRIPGLG</sequence>
<keyword evidence="3" id="KW-1185">Reference proteome</keyword>
<dbReference type="Proteomes" id="UP001500943">
    <property type="component" value="Unassembled WGS sequence"/>
</dbReference>
<comment type="caution">
    <text evidence="2">The sequence shown here is derived from an EMBL/GenBank/DDBJ whole genome shotgun (WGS) entry which is preliminary data.</text>
</comment>
<keyword evidence="1" id="KW-0812">Transmembrane</keyword>
<evidence type="ECO:0000256" key="1">
    <source>
        <dbReference type="SAM" id="Phobius"/>
    </source>
</evidence>
<feature type="transmembrane region" description="Helical" evidence="1">
    <location>
        <begin position="12"/>
        <end position="33"/>
    </location>
</feature>
<proteinExistence type="predicted"/>
<protein>
    <submittedName>
        <fullName evidence="2">Uncharacterized protein</fullName>
    </submittedName>
</protein>
<reference evidence="3" key="1">
    <citation type="journal article" date="2019" name="Int. J. Syst. Evol. Microbiol.">
        <title>The Global Catalogue of Microorganisms (GCM) 10K type strain sequencing project: providing services to taxonomists for standard genome sequencing and annotation.</title>
        <authorList>
            <consortium name="The Broad Institute Genomics Platform"/>
            <consortium name="The Broad Institute Genome Sequencing Center for Infectious Disease"/>
            <person name="Wu L."/>
            <person name="Ma J."/>
        </authorList>
    </citation>
    <scope>NUCLEOTIDE SEQUENCE [LARGE SCALE GENOMIC DNA]</scope>
    <source>
        <strain evidence="3">JCM 12762</strain>
    </source>
</reference>
<evidence type="ECO:0000313" key="3">
    <source>
        <dbReference type="Proteomes" id="UP001500943"/>
    </source>
</evidence>